<sequence length="1020" mass="110864">MAEQHFPEFLRGLDPATALAIARLELPDLQNELAILRAARDEDEEETYDERVIREESELLQRAITALYAALPKSPCVACEDIIENPAMATVPCNHKFCRNCLQGLFQRSQIDESLFPPKCCLPILPAQVREFLTPELIAMHKEKKVEFETVDRTYCSNLQCHRFLRPEYITGDLGTCATCNQSTCTNCKTTAHGGDDCPRDEATEALLRYGTAQGWRRCFSCRRLVGITLHVIVVLLLRRPRRLNEAVAVAPQPPPVAVIRQAAAPLPVPEHVPLLPDAPPAQLIVANAIPPPAQAPLPPAVLVVAPQHAQARPQAVQPRLIAPQDDGVALVDFEPIVDAPRDVVPNVPQPPQPQAIPVILEIAQQPNIAPLRREREPCNHVGVEWAFAHGADCHAFDLPNMAPGLPHATTAGLDDETAVVIIKIQLQDVIQLLKSEWRKSAGRPSDFEQTLLLQKRELQTALTSINDRQMSRSMACAVLADSQAIEKFVAQERLAETDRAYACRLGGVAIPPPSNRPTPPQTPRNGPPTYPARPPATRPQARQSNFRPETIPPQTPRSPASYLGEQETPTPSVPRPAAPRANAGGPRPPLPQPSAHRTPSTNIQGQKACTPSNVGGAQPQISRPATDGLSLAQSSMRRLEENKPTTAPTLAKSFAPHPHLDAKIVSSSSASHDCKGLLKEVNSENGKPLEDVSPKPTAVLEDTAGHTNVSTPVQALTVLGKRAQEDTFDTSTAKRQCTGQAKSLNDYAGASIPIQPVTKVHATALNPVALQMTSFTKRPLEDSTEILPPIKRIDTGKTKDGVLGENDRMSNPTLPVSLNGVSKESTTQLKGSTSAKPSTMSFGQLSCVSCGGVFYAYNAARMSCQHVYCRDCVRTVVKTALIDEAMFPPRCCKQPFQINDMRRLLTPELNSQYGEKKIEFETSDRTYCSKPNCSTFLHPDNVAEKEKIGICPVCFIATCTICKGGEHIGDCPKDSDANAKQNGVTFAVGSGKLVCVHNGKKASFSLRRSKEQIGNKLGI</sequence>
<feature type="compositionally biased region" description="Polar residues" evidence="7">
    <location>
        <begin position="596"/>
        <end position="624"/>
    </location>
</feature>
<gene>
    <name evidence="9" type="ORF">LOCC1_G000412</name>
</gene>
<dbReference type="SMART" id="SM00184">
    <property type="entry name" value="RING"/>
    <property type="match status" value="2"/>
</dbReference>
<keyword evidence="10" id="KW-1185">Reference proteome</keyword>
<evidence type="ECO:0000313" key="9">
    <source>
        <dbReference type="EMBL" id="TVY49796.1"/>
    </source>
</evidence>
<dbReference type="Pfam" id="PF01485">
    <property type="entry name" value="IBR"/>
    <property type="match status" value="2"/>
</dbReference>
<evidence type="ECO:0000256" key="2">
    <source>
        <dbReference type="ARBA" id="ARBA00022771"/>
    </source>
</evidence>
<dbReference type="PROSITE" id="PS00518">
    <property type="entry name" value="ZF_RING_1"/>
    <property type="match status" value="2"/>
</dbReference>
<dbReference type="OrthoDB" id="9977870at2759"/>
<name>A0A8H8S9K6_9HELO</name>
<feature type="compositionally biased region" description="Basic and acidic residues" evidence="7">
    <location>
        <begin position="798"/>
        <end position="809"/>
    </location>
</feature>
<dbReference type="Proteomes" id="UP000443090">
    <property type="component" value="Unassembled WGS sequence"/>
</dbReference>
<comment type="caution">
    <text evidence="9">The sequence shown here is derived from an EMBL/GenBank/DDBJ whole genome shotgun (WGS) entry which is preliminary data.</text>
</comment>
<evidence type="ECO:0000256" key="7">
    <source>
        <dbReference type="SAM" id="MobiDB-lite"/>
    </source>
</evidence>
<keyword evidence="3" id="KW-0833">Ubl conjugation pathway</keyword>
<dbReference type="GO" id="GO:0008270">
    <property type="term" value="F:zinc ion binding"/>
    <property type="evidence" value="ECO:0007669"/>
    <property type="project" value="UniProtKB-KW"/>
</dbReference>
<keyword evidence="6" id="KW-0175">Coiled coil</keyword>
<dbReference type="Gene3D" id="3.30.40.10">
    <property type="entry name" value="Zinc/RING finger domain, C3HC4 (zinc finger)"/>
    <property type="match status" value="2"/>
</dbReference>
<dbReference type="InterPro" id="IPR013083">
    <property type="entry name" value="Znf_RING/FYVE/PHD"/>
</dbReference>
<evidence type="ECO:0000256" key="1">
    <source>
        <dbReference type="ARBA" id="ARBA00022723"/>
    </source>
</evidence>
<dbReference type="PROSITE" id="PS50089">
    <property type="entry name" value="ZF_RING_2"/>
    <property type="match status" value="1"/>
</dbReference>
<feature type="region of interest" description="Disordered" evidence="7">
    <location>
        <begin position="507"/>
        <end position="628"/>
    </location>
</feature>
<protein>
    <recommendedName>
        <fullName evidence="8">RING-type domain-containing protein</fullName>
    </recommendedName>
</protein>
<feature type="domain" description="RING-type" evidence="8">
    <location>
        <begin position="76"/>
        <end position="120"/>
    </location>
</feature>
<dbReference type="AlphaFoldDB" id="A0A8H8S9K6"/>
<dbReference type="InterPro" id="IPR002867">
    <property type="entry name" value="IBR_dom"/>
</dbReference>
<keyword evidence="4" id="KW-0862">Zinc</keyword>
<evidence type="ECO:0000313" key="10">
    <source>
        <dbReference type="Proteomes" id="UP000443090"/>
    </source>
</evidence>
<evidence type="ECO:0000256" key="4">
    <source>
        <dbReference type="ARBA" id="ARBA00022833"/>
    </source>
</evidence>
<organism evidence="9 10">
    <name type="scientific">Lachnellula occidentalis</name>
    <dbReference type="NCBI Taxonomy" id="215460"/>
    <lineage>
        <taxon>Eukaryota</taxon>
        <taxon>Fungi</taxon>
        <taxon>Dikarya</taxon>
        <taxon>Ascomycota</taxon>
        <taxon>Pezizomycotina</taxon>
        <taxon>Leotiomycetes</taxon>
        <taxon>Helotiales</taxon>
        <taxon>Lachnaceae</taxon>
        <taxon>Lachnellula</taxon>
    </lineage>
</organism>
<feature type="compositionally biased region" description="Pro residues" evidence="7">
    <location>
        <begin position="511"/>
        <end position="538"/>
    </location>
</feature>
<dbReference type="InterPro" id="IPR018957">
    <property type="entry name" value="Znf_C3HC4_RING-type"/>
</dbReference>
<dbReference type="InterPro" id="IPR001841">
    <property type="entry name" value="Znf_RING"/>
</dbReference>
<dbReference type="EMBL" id="QGMI01000005">
    <property type="protein sequence ID" value="TVY49796.1"/>
    <property type="molecule type" value="Genomic_DNA"/>
</dbReference>
<proteinExistence type="predicted"/>
<keyword evidence="1" id="KW-0479">Metal-binding</keyword>
<dbReference type="SUPFAM" id="SSF57850">
    <property type="entry name" value="RING/U-box"/>
    <property type="match status" value="2"/>
</dbReference>
<evidence type="ECO:0000256" key="5">
    <source>
        <dbReference type="PROSITE-ProRule" id="PRU00175"/>
    </source>
</evidence>
<dbReference type="PANTHER" id="PTHR11685">
    <property type="entry name" value="RBR FAMILY RING FINGER AND IBR DOMAIN-CONTAINING"/>
    <property type="match status" value="1"/>
</dbReference>
<dbReference type="InterPro" id="IPR031127">
    <property type="entry name" value="E3_UB_ligase_RBR"/>
</dbReference>
<dbReference type="GO" id="GO:0016567">
    <property type="term" value="P:protein ubiquitination"/>
    <property type="evidence" value="ECO:0007669"/>
    <property type="project" value="InterPro"/>
</dbReference>
<accession>A0A8H8S9K6</accession>
<evidence type="ECO:0000256" key="3">
    <source>
        <dbReference type="ARBA" id="ARBA00022786"/>
    </source>
</evidence>
<evidence type="ECO:0000259" key="8">
    <source>
        <dbReference type="PROSITE" id="PS50089"/>
    </source>
</evidence>
<evidence type="ECO:0000256" key="6">
    <source>
        <dbReference type="SAM" id="Coils"/>
    </source>
</evidence>
<dbReference type="InterPro" id="IPR017907">
    <property type="entry name" value="Znf_RING_CS"/>
</dbReference>
<dbReference type="CDD" id="cd20335">
    <property type="entry name" value="BRcat_RBR"/>
    <property type="match status" value="2"/>
</dbReference>
<feature type="region of interest" description="Disordered" evidence="7">
    <location>
        <begin position="798"/>
        <end position="836"/>
    </location>
</feature>
<keyword evidence="2 5" id="KW-0863">Zinc-finger</keyword>
<dbReference type="GO" id="GO:0004842">
    <property type="term" value="F:ubiquitin-protein transferase activity"/>
    <property type="evidence" value="ECO:0007669"/>
    <property type="project" value="InterPro"/>
</dbReference>
<feature type="coiled-coil region" evidence="6">
    <location>
        <begin position="19"/>
        <end position="46"/>
    </location>
</feature>
<feature type="compositionally biased region" description="Polar residues" evidence="7">
    <location>
        <begin position="810"/>
        <end position="836"/>
    </location>
</feature>
<reference evidence="9 10" key="1">
    <citation type="submission" date="2018-05" db="EMBL/GenBank/DDBJ databases">
        <title>Genome sequencing and assembly of the regulated plant pathogen Lachnellula willkommii and related sister species for the development of diagnostic species identification markers.</title>
        <authorList>
            <person name="Giroux E."/>
            <person name="Bilodeau G."/>
        </authorList>
    </citation>
    <scope>NUCLEOTIDE SEQUENCE [LARGE SCALE GENOMIC DNA]</scope>
    <source>
        <strain evidence="9 10">CBS 160.35</strain>
    </source>
</reference>
<dbReference type="Pfam" id="PF00097">
    <property type="entry name" value="zf-C3HC4"/>
    <property type="match status" value="1"/>
</dbReference>